<proteinExistence type="predicted"/>
<reference evidence="2" key="1">
    <citation type="submission" date="2020-05" db="EMBL/GenBank/DDBJ databases">
        <authorList>
            <person name="Chiriac C."/>
            <person name="Salcher M."/>
            <person name="Ghai R."/>
            <person name="Kavagutti S V."/>
        </authorList>
    </citation>
    <scope>NUCLEOTIDE SEQUENCE</scope>
</reference>
<sequence>MLLFSLEMGQLELTQRLLCAEARVDSRKVRTGQLTESDWGKIAHATGRLADAPIWIDDNPNVTIMEIRAKARRLRSRLGDLGLIVVDYLQLMSGRSNAENRQVEISEISRGLKILARELECPVVALSQLSRQLEMRADKRPMLADLRESGAIEQDADVVMFIYRDDVYNLDSPDRGTAEILISKHRNGPTGMVRLAFLDHYTKFANMARGT</sequence>
<dbReference type="CDD" id="cd00984">
    <property type="entry name" value="DnaB_C"/>
    <property type="match status" value="1"/>
</dbReference>
<dbReference type="InterPro" id="IPR007694">
    <property type="entry name" value="DNA_helicase_DnaB-like_C"/>
</dbReference>
<dbReference type="PANTHER" id="PTHR30153">
    <property type="entry name" value="REPLICATIVE DNA HELICASE DNAB"/>
    <property type="match status" value="1"/>
</dbReference>
<name>A0A6J6APS5_9ZZZZ</name>
<dbReference type="GO" id="GO:0005524">
    <property type="term" value="F:ATP binding"/>
    <property type="evidence" value="ECO:0007669"/>
    <property type="project" value="InterPro"/>
</dbReference>
<dbReference type="GO" id="GO:0003678">
    <property type="term" value="F:DNA helicase activity"/>
    <property type="evidence" value="ECO:0007669"/>
    <property type="project" value="InterPro"/>
</dbReference>
<dbReference type="EMBL" id="CAEUNJ010000045">
    <property type="protein sequence ID" value="CAB4371873.1"/>
    <property type="molecule type" value="Genomic_DNA"/>
</dbReference>
<feature type="domain" description="SF4 helicase" evidence="1">
    <location>
        <begin position="1"/>
        <end position="211"/>
    </location>
</feature>
<evidence type="ECO:0000313" key="2">
    <source>
        <dbReference type="EMBL" id="CAB4371873.1"/>
    </source>
</evidence>
<organism evidence="2">
    <name type="scientific">freshwater metagenome</name>
    <dbReference type="NCBI Taxonomy" id="449393"/>
    <lineage>
        <taxon>unclassified sequences</taxon>
        <taxon>metagenomes</taxon>
        <taxon>ecological metagenomes</taxon>
    </lineage>
</organism>
<dbReference type="Gene3D" id="3.40.50.300">
    <property type="entry name" value="P-loop containing nucleotide triphosphate hydrolases"/>
    <property type="match status" value="1"/>
</dbReference>
<dbReference type="SUPFAM" id="SSF52540">
    <property type="entry name" value="P-loop containing nucleoside triphosphate hydrolases"/>
    <property type="match status" value="1"/>
</dbReference>
<dbReference type="GO" id="GO:0006260">
    <property type="term" value="P:DNA replication"/>
    <property type="evidence" value="ECO:0007669"/>
    <property type="project" value="InterPro"/>
</dbReference>
<dbReference type="AlphaFoldDB" id="A0A6J6APS5"/>
<dbReference type="Pfam" id="PF03796">
    <property type="entry name" value="DnaB_C"/>
    <property type="match status" value="1"/>
</dbReference>
<evidence type="ECO:0000259" key="1">
    <source>
        <dbReference type="PROSITE" id="PS51199"/>
    </source>
</evidence>
<dbReference type="PANTHER" id="PTHR30153:SF2">
    <property type="entry name" value="REPLICATIVE DNA HELICASE"/>
    <property type="match status" value="1"/>
</dbReference>
<gene>
    <name evidence="2" type="ORF">UFOPK4201_01105</name>
</gene>
<protein>
    <submittedName>
        <fullName evidence="2">Unannotated protein</fullName>
    </submittedName>
</protein>
<dbReference type="InterPro" id="IPR027417">
    <property type="entry name" value="P-loop_NTPase"/>
</dbReference>
<accession>A0A6J6APS5</accession>
<dbReference type="GO" id="GO:0005829">
    <property type="term" value="C:cytosol"/>
    <property type="evidence" value="ECO:0007669"/>
    <property type="project" value="TreeGrafter"/>
</dbReference>
<dbReference type="PROSITE" id="PS51199">
    <property type="entry name" value="SF4_HELICASE"/>
    <property type="match status" value="1"/>
</dbReference>